<reference evidence="1 2" key="1">
    <citation type="submission" date="2016-12" db="EMBL/GenBank/DDBJ databases">
        <title>The draft genome sequence of Actinophytocola xinjiangensis.</title>
        <authorList>
            <person name="Wang W."/>
            <person name="Yuan L."/>
        </authorList>
    </citation>
    <scope>NUCLEOTIDE SEQUENCE [LARGE SCALE GENOMIC DNA]</scope>
    <source>
        <strain evidence="1 2">CGMCC 4.4663</strain>
    </source>
</reference>
<evidence type="ECO:0008006" key="3">
    <source>
        <dbReference type="Google" id="ProtNLM"/>
    </source>
</evidence>
<dbReference type="NCBIfam" id="NF038156">
    <property type="entry name" value="lant_syn_V_LxmK"/>
    <property type="match status" value="1"/>
</dbReference>
<dbReference type="InterPro" id="IPR011009">
    <property type="entry name" value="Kinase-like_dom_sf"/>
</dbReference>
<dbReference type="Gene3D" id="3.90.1200.10">
    <property type="match status" value="1"/>
</dbReference>
<dbReference type="SUPFAM" id="SSF56112">
    <property type="entry name" value="Protein kinase-like (PK-like)"/>
    <property type="match status" value="1"/>
</dbReference>
<dbReference type="AlphaFoldDB" id="A0A7Z0WHL7"/>
<protein>
    <recommendedName>
        <fullName evidence="3">Aminoglycoside phosphotransferase domain-containing protein</fullName>
    </recommendedName>
</protein>
<evidence type="ECO:0000313" key="2">
    <source>
        <dbReference type="Proteomes" id="UP000185696"/>
    </source>
</evidence>
<organism evidence="1 2">
    <name type="scientific">Actinophytocola xinjiangensis</name>
    <dbReference type="NCBI Taxonomy" id="485602"/>
    <lineage>
        <taxon>Bacteria</taxon>
        <taxon>Bacillati</taxon>
        <taxon>Actinomycetota</taxon>
        <taxon>Actinomycetes</taxon>
        <taxon>Pseudonocardiales</taxon>
        <taxon>Pseudonocardiaceae</taxon>
    </lineage>
</organism>
<keyword evidence="2" id="KW-1185">Reference proteome</keyword>
<dbReference type="Proteomes" id="UP000185696">
    <property type="component" value="Unassembled WGS sequence"/>
</dbReference>
<evidence type="ECO:0000313" key="1">
    <source>
        <dbReference type="EMBL" id="OLF07424.1"/>
    </source>
</evidence>
<dbReference type="EMBL" id="MSIF01000016">
    <property type="protein sequence ID" value="OLF07424.1"/>
    <property type="molecule type" value="Genomic_DNA"/>
</dbReference>
<proteinExistence type="predicted"/>
<sequence length="336" mass="36727">MNDTLTRLGLGTLAGDAVTTCAGRNPNWAGTTSAGVRVFVKQIGGDERVATNRFRRAIAVETERLAGRFDLVSPRCLGWDPHARLIVFELLTPSRSGADLAADGDFDDRRAEQAGRLLATLHSARLAPGPPAPPFPHPPAALTWPEFAAATAAELELWRLVQNDRELPEAIRALRRAQDRAAPAPAHCDLRLDQFVDHDGRLYLTDWEELRLADPARDVGAYVGEWLHRAIARLDAADTDLTHDEVVTRAATGFAEVRPLIRTFWRSYTHATDRTDPDLAARAVAFAGWHQFTRAFAHAHTRARLSAIDRAAAGVGRTAVLAPHRFVAELGLGSDS</sequence>
<name>A0A7Z0WHL7_9PSEU</name>
<comment type="caution">
    <text evidence="1">The sequence shown here is derived from an EMBL/GenBank/DDBJ whole genome shotgun (WGS) entry which is preliminary data.</text>
</comment>
<gene>
    <name evidence="1" type="ORF">BLA60_27730</name>
</gene>
<accession>A0A7Z0WHL7</accession>